<dbReference type="OrthoDB" id="4070717at2759"/>
<proteinExistence type="predicted"/>
<evidence type="ECO:0000256" key="1">
    <source>
        <dbReference type="SAM" id="MobiDB-lite"/>
    </source>
</evidence>
<dbReference type="AlphaFoldDB" id="A0A7G3ZBN4"/>
<organism evidence="4 5">
    <name type="scientific">Torulaspora globosa</name>
    <dbReference type="NCBI Taxonomy" id="48254"/>
    <lineage>
        <taxon>Eukaryota</taxon>
        <taxon>Fungi</taxon>
        <taxon>Dikarya</taxon>
        <taxon>Ascomycota</taxon>
        <taxon>Saccharomycotina</taxon>
        <taxon>Saccharomycetes</taxon>
        <taxon>Saccharomycetales</taxon>
        <taxon>Saccharomycetaceae</taxon>
        <taxon>Torulaspora</taxon>
    </lineage>
</organism>
<reference evidence="4 5" key="1">
    <citation type="submission" date="2020-06" db="EMBL/GenBank/DDBJ databases">
        <title>The yeast mating-type switching endonuclease HO is a domesticated member of an unorthodox homing genetic element family.</title>
        <authorList>
            <person name="Coughlan A.Y."/>
            <person name="Lombardi L."/>
            <person name="Braun-Galleani S."/>
            <person name="Martos A.R."/>
            <person name="Galeote V."/>
            <person name="Bigey F."/>
            <person name="Dequin S."/>
            <person name="Byrne K.P."/>
            <person name="Wolfe K.H."/>
        </authorList>
    </citation>
    <scope>NUCLEOTIDE SEQUENCE [LARGE SCALE GENOMIC DNA]</scope>
    <source>
        <strain evidence="4 5">CBS764</strain>
    </source>
</reference>
<dbReference type="GeneID" id="59324017"/>
<dbReference type="KEGG" id="tgb:HG536_0A07350"/>
<evidence type="ECO:0000313" key="4">
    <source>
        <dbReference type="EMBL" id="QLL30920.1"/>
    </source>
</evidence>
<evidence type="ECO:0000256" key="3">
    <source>
        <dbReference type="SAM" id="SignalP"/>
    </source>
</evidence>
<feature type="signal peptide" evidence="3">
    <location>
        <begin position="1"/>
        <end position="21"/>
    </location>
</feature>
<dbReference type="Proteomes" id="UP000515788">
    <property type="component" value="Chromosome 1"/>
</dbReference>
<keyword evidence="3" id="KW-0732">Signal</keyword>
<name>A0A7G3ZBN4_9SACH</name>
<gene>
    <name evidence="4" type="ORF">HG536_0A07350</name>
</gene>
<feature type="compositionally biased region" description="Basic and acidic residues" evidence="1">
    <location>
        <begin position="202"/>
        <end position="368"/>
    </location>
</feature>
<keyword evidence="2" id="KW-0472">Membrane</keyword>
<feature type="compositionally biased region" description="Basic and acidic residues" evidence="1">
    <location>
        <begin position="177"/>
        <end position="191"/>
    </location>
</feature>
<evidence type="ECO:0000313" key="5">
    <source>
        <dbReference type="Proteomes" id="UP000515788"/>
    </source>
</evidence>
<feature type="region of interest" description="Disordered" evidence="1">
    <location>
        <begin position="471"/>
        <end position="501"/>
    </location>
</feature>
<protein>
    <submittedName>
        <fullName evidence="4">Uncharacterized protein</fullName>
    </submittedName>
</protein>
<accession>A0A7G3ZBN4</accession>
<keyword evidence="5" id="KW-1185">Reference proteome</keyword>
<dbReference type="RefSeq" id="XP_037137595.1">
    <property type="nucleotide sequence ID" value="XM_037281700.1"/>
</dbReference>
<feature type="transmembrane region" description="Helical" evidence="2">
    <location>
        <begin position="549"/>
        <end position="567"/>
    </location>
</feature>
<evidence type="ECO:0000256" key="2">
    <source>
        <dbReference type="SAM" id="Phobius"/>
    </source>
</evidence>
<dbReference type="EMBL" id="CP059246">
    <property type="protein sequence ID" value="QLL30920.1"/>
    <property type="molecule type" value="Genomic_DNA"/>
</dbReference>
<keyword evidence="2" id="KW-0812">Transmembrane</keyword>
<feature type="chain" id="PRO_5028811332" evidence="3">
    <location>
        <begin position="22"/>
        <end position="569"/>
    </location>
</feature>
<sequence length="569" mass="64716">MLNRLSINLVLALVVAHEASASRKQLTLTTEELGGDSTEISANKPLIVHLDKNSMSPEMVETLARASNIDLADLPDYPEFVTSGEFESMKYSADDILEYLVRDHSLDLDKIKQDERYNQIEEILKEIADEYTENDERKRCSKNRGSWGHYPCGKPRERCCDEDEDYDDGFWNIDDKESKYEDADEGKTKWSDDDDDDDKDEADTRNRKNDERDDKLGRKQDEKSEEKLDDKLDKKLDDKLDEKSEEKLDDNSDKKLGDKLDEKSDEKLDDNSDKKLGDKLDEKSEKKLDDKSDKKLGDKLDEKSEEKLDDKLEDKFDEKLDEKLDDRLDEKVDDKKDGRFDEKLDDTKDDDNASKDSSDEKEDEKKFFWQDGGNENPDDYEKEESIPTIQEPTYEETFLGADASVSKTQEILAPTESITYNSSNFSTYLTTSSRVYDITMIYTAEFSSTFSSQIGATTSTGSYYTTSLYSSSSMGSETEHKINKSSTTSAYSSSKSSSKSAYGYQKTTTTTSSTHEQNTSGVEANFNWKALSNVSNVTMQRGLDNSSNYLMPTTFLFASLLAILAVMQA</sequence>
<feature type="region of interest" description="Disordered" evidence="1">
    <location>
        <begin position="177"/>
        <end position="392"/>
    </location>
</feature>
<feature type="compositionally biased region" description="Acidic residues" evidence="1">
    <location>
        <begin position="192"/>
        <end position="201"/>
    </location>
</feature>
<keyword evidence="2" id="KW-1133">Transmembrane helix</keyword>
<feature type="compositionally biased region" description="Low complexity" evidence="1">
    <location>
        <begin position="485"/>
        <end position="501"/>
    </location>
</feature>